<organism evidence="1 2">
    <name type="scientific">Phytophthora citrophthora</name>
    <dbReference type="NCBI Taxonomy" id="4793"/>
    <lineage>
        <taxon>Eukaryota</taxon>
        <taxon>Sar</taxon>
        <taxon>Stramenopiles</taxon>
        <taxon>Oomycota</taxon>
        <taxon>Peronosporomycetes</taxon>
        <taxon>Peronosporales</taxon>
        <taxon>Peronosporaceae</taxon>
        <taxon>Phytophthora</taxon>
    </lineage>
</organism>
<evidence type="ECO:0000313" key="2">
    <source>
        <dbReference type="Proteomes" id="UP001259832"/>
    </source>
</evidence>
<evidence type="ECO:0008006" key="3">
    <source>
        <dbReference type="Google" id="ProtNLM"/>
    </source>
</evidence>
<comment type="caution">
    <text evidence="1">The sequence shown here is derived from an EMBL/GenBank/DDBJ whole genome shotgun (WGS) entry which is preliminary data.</text>
</comment>
<keyword evidence="2" id="KW-1185">Reference proteome</keyword>
<dbReference type="EMBL" id="JASMQC010000012">
    <property type="protein sequence ID" value="KAK1941398.1"/>
    <property type="molecule type" value="Genomic_DNA"/>
</dbReference>
<gene>
    <name evidence="1" type="ORF">P3T76_007264</name>
</gene>
<proteinExistence type="predicted"/>
<accession>A0AAD9GNF3</accession>
<evidence type="ECO:0000313" key="1">
    <source>
        <dbReference type="EMBL" id="KAK1941398.1"/>
    </source>
</evidence>
<sequence>MVDEFQKVFVEGAVNGQLEVVKFMVEHAAANNCRLGSPFSDTVSRVILAGHVHMAEFLLNLRDVYWDLKKAFIAAVDKDQVPLADRIRGLYGPDLFIHLASSGGVTAVEYLYKNGCNDSELVGQAFIYAAGEAQNGVVKFLAGTGCTAIFDSQRYHERFSFPANALVLYLAGENDGMETKWVKDDANLDALLRGSVRTEYEKMRLSRRLDEDYFGENFESGRKNIHVLVELPKEEANCENPPSKKRRLDRYHIPFVGPLHRDDYGVSFDPIEAFQLIQEGPHQYGKTSVAYHIKDWNASDDNVKCVFFEMHKLDVATEEVFWQRLGARTDTSSRKMCCDYDSFKRLVEDCTLRDGKQLCLIVDRMDHLFANESLAKTFLFALRKWKVAPYFRGFLGIGSYGLVHHHEIFREEKTSSPYNVCEAIEMKPFSVEQMSSFFKLLEPRYVFSQSLQPGVFGSLIRFTGDHGRWTLEWDKWESWLKLDVFATYVKLYNSTCHRHLHSLTGLEWEALKYVLENNGHLGSSSVERYCGIPVRRYPERKLVDPLLRMGLAVERKGVGNLAIVSEMMCRICIEALPEREFGEATHTCDPVLLLSIALRRVNPQAISNHLVVNQRSSELVFHHELYPTIRAILKKRSRSRGIYADVTTPTYPARDDIVITSEIRIAFQLKFNQVRASDIEVAVQQADEYRRQFKIDRMLLINFVPIGHKADEVYGLAEFPMVEVIHVRFAVILRRIFFGINWGDKRIREFLYQMRPG</sequence>
<dbReference type="Proteomes" id="UP001259832">
    <property type="component" value="Unassembled WGS sequence"/>
</dbReference>
<dbReference type="SUPFAM" id="SSF52540">
    <property type="entry name" value="P-loop containing nucleoside triphosphate hydrolases"/>
    <property type="match status" value="1"/>
</dbReference>
<protein>
    <recommendedName>
        <fullName evidence="3">Crinkler (CRN) family protein</fullName>
    </recommendedName>
</protein>
<dbReference type="InterPro" id="IPR027417">
    <property type="entry name" value="P-loop_NTPase"/>
</dbReference>
<name>A0AAD9GNF3_9STRA</name>
<dbReference type="AlphaFoldDB" id="A0AAD9GNF3"/>
<reference evidence="1" key="1">
    <citation type="submission" date="2023-08" db="EMBL/GenBank/DDBJ databases">
        <title>Reference Genome Resource for the Citrus Pathogen Phytophthora citrophthora.</title>
        <authorList>
            <person name="Moller H."/>
            <person name="Coetzee B."/>
            <person name="Rose L.J."/>
            <person name="Van Niekerk J.M."/>
        </authorList>
    </citation>
    <scope>NUCLEOTIDE SEQUENCE</scope>
    <source>
        <strain evidence="1">STE-U-9442</strain>
    </source>
</reference>